<protein>
    <submittedName>
        <fullName evidence="3">Uncharacterized protein</fullName>
    </submittedName>
</protein>
<comment type="caution">
    <text evidence="3">The sequence shown here is derived from an EMBL/GenBank/DDBJ whole genome shotgun (WGS) entry which is preliminary data.</text>
</comment>
<evidence type="ECO:0000313" key="3">
    <source>
        <dbReference type="EMBL" id="OXA46337.1"/>
    </source>
</evidence>
<feature type="region of interest" description="Disordered" evidence="1">
    <location>
        <begin position="59"/>
        <end position="82"/>
    </location>
</feature>
<sequence>MKLICTFSVLIILLLYEEIGAAPKPDWNKVIQDKVGEDEAQSQVPVWARKAGFRVKQRRVLSENSPGEENDANVETKKPDEIIKETEISLSSSSPDLLSAPRDEIGITRSDSKIQQHQPAAGFPEILPEDFEPKQRRNNKNDGISQEKEDPEESQGGHGGYEYEEEEPECPETQFWHIRGQRCVPIVCPGGNNWRDDDGNCILRHRRRGGRWSKKYSKKFGVPSRTVTGLGNGHWVSG</sequence>
<accession>A0A226DNV9</accession>
<name>A0A226DNV9_FOLCA</name>
<evidence type="ECO:0000256" key="2">
    <source>
        <dbReference type="SAM" id="SignalP"/>
    </source>
</evidence>
<feature type="region of interest" description="Disordered" evidence="1">
    <location>
        <begin position="109"/>
        <end position="169"/>
    </location>
</feature>
<dbReference type="Proteomes" id="UP000198287">
    <property type="component" value="Unassembled WGS sequence"/>
</dbReference>
<reference evidence="3 4" key="1">
    <citation type="submission" date="2015-12" db="EMBL/GenBank/DDBJ databases">
        <title>The genome of Folsomia candida.</title>
        <authorList>
            <person name="Faddeeva A."/>
            <person name="Derks M.F."/>
            <person name="Anvar Y."/>
            <person name="Smit S."/>
            <person name="Van Straalen N."/>
            <person name="Roelofs D."/>
        </authorList>
    </citation>
    <scope>NUCLEOTIDE SEQUENCE [LARGE SCALE GENOMIC DNA]</scope>
    <source>
        <strain evidence="3 4">VU population</strain>
        <tissue evidence="3">Whole body</tissue>
    </source>
</reference>
<evidence type="ECO:0000313" key="4">
    <source>
        <dbReference type="Proteomes" id="UP000198287"/>
    </source>
</evidence>
<feature type="signal peptide" evidence="2">
    <location>
        <begin position="1"/>
        <end position="21"/>
    </location>
</feature>
<feature type="chain" id="PRO_5012420598" evidence="2">
    <location>
        <begin position="22"/>
        <end position="238"/>
    </location>
</feature>
<keyword evidence="2" id="KW-0732">Signal</keyword>
<keyword evidence="4" id="KW-1185">Reference proteome</keyword>
<organism evidence="3 4">
    <name type="scientific">Folsomia candida</name>
    <name type="common">Springtail</name>
    <dbReference type="NCBI Taxonomy" id="158441"/>
    <lineage>
        <taxon>Eukaryota</taxon>
        <taxon>Metazoa</taxon>
        <taxon>Ecdysozoa</taxon>
        <taxon>Arthropoda</taxon>
        <taxon>Hexapoda</taxon>
        <taxon>Collembola</taxon>
        <taxon>Entomobryomorpha</taxon>
        <taxon>Isotomoidea</taxon>
        <taxon>Isotomidae</taxon>
        <taxon>Proisotominae</taxon>
        <taxon>Folsomia</taxon>
    </lineage>
</organism>
<dbReference type="EMBL" id="LNIX01000015">
    <property type="protein sequence ID" value="OXA46337.1"/>
    <property type="molecule type" value="Genomic_DNA"/>
</dbReference>
<proteinExistence type="predicted"/>
<evidence type="ECO:0000256" key="1">
    <source>
        <dbReference type="SAM" id="MobiDB-lite"/>
    </source>
</evidence>
<dbReference type="AlphaFoldDB" id="A0A226DNV9"/>
<gene>
    <name evidence="3" type="ORF">Fcan01_18578</name>
</gene>